<dbReference type="SMART" id="SM00047">
    <property type="entry name" value="LYZ2"/>
    <property type="match status" value="1"/>
</dbReference>
<organism evidence="3 4">
    <name type="scientific">Exilibacterium tricleocarpae</name>
    <dbReference type="NCBI Taxonomy" id="2591008"/>
    <lineage>
        <taxon>Bacteria</taxon>
        <taxon>Pseudomonadati</taxon>
        <taxon>Pseudomonadota</taxon>
        <taxon>Gammaproteobacteria</taxon>
        <taxon>Cellvibrionales</taxon>
        <taxon>Cellvibrionaceae</taxon>
        <taxon>Exilibacterium</taxon>
    </lineage>
</organism>
<reference evidence="3 4" key="1">
    <citation type="submission" date="2019-06" db="EMBL/GenBank/DDBJ databases">
        <title>Whole genome sequence for Cellvibrionaceae sp. R142.</title>
        <authorList>
            <person name="Wang G."/>
        </authorList>
    </citation>
    <scope>NUCLEOTIDE SEQUENCE [LARGE SCALE GENOMIC DNA]</scope>
    <source>
        <strain evidence="3 4">R142</strain>
    </source>
</reference>
<dbReference type="Proteomes" id="UP000319732">
    <property type="component" value="Unassembled WGS sequence"/>
</dbReference>
<evidence type="ECO:0000313" key="3">
    <source>
        <dbReference type="EMBL" id="TQV67009.1"/>
    </source>
</evidence>
<sequence length="278" mass="31530">MLTRNSGTSRRTMTESQPTSTKYQFVAFCILGYTFATLALIYVVIEHRLRPPPIEPPTVVVTPDFAAIESVSERKAAFFDYLNPLIAEQNQLLQQQRLALVKIQHSLLNDQPLTAPQLLQFAELRRQFVIDEELSKEDALQELLLRVDQLPAAMVLAQAAMESAWGTSRFARLANNYFGQWCFNTGCGLVPAHRPAGARHEVRRFESVTEAVAAYFHNINTHRAYIELRSLRALRRRAKQPLEGPVLVAGLEKYSTKGSAYIEELRAIIRVNDLTQYN</sequence>
<dbReference type="Pfam" id="PF01832">
    <property type="entry name" value="Glucosaminidase"/>
    <property type="match status" value="1"/>
</dbReference>
<feature type="domain" description="Mannosyl-glycoprotein endo-beta-N-acetylglucosamidase-like" evidence="2">
    <location>
        <begin position="131"/>
        <end position="262"/>
    </location>
</feature>
<proteinExistence type="predicted"/>
<dbReference type="Gene3D" id="1.10.530.10">
    <property type="match status" value="1"/>
</dbReference>
<dbReference type="PANTHER" id="PTHR40572:SF1">
    <property type="entry name" value="PROTEIN BAX"/>
    <property type="match status" value="1"/>
</dbReference>
<evidence type="ECO:0000313" key="4">
    <source>
        <dbReference type="Proteomes" id="UP000319732"/>
    </source>
</evidence>
<accession>A0A545SPU6</accession>
<dbReference type="EMBL" id="VHSG01000037">
    <property type="protein sequence ID" value="TQV67009.1"/>
    <property type="molecule type" value="Genomic_DNA"/>
</dbReference>
<feature type="transmembrane region" description="Helical" evidence="1">
    <location>
        <begin position="23"/>
        <end position="45"/>
    </location>
</feature>
<dbReference type="InterPro" id="IPR002901">
    <property type="entry name" value="MGlyc_endo_b_GlcNAc-like_dom"/>
</dbReference>
<dbReference type="AlphaFoldDB" id="A0A545SPU6"/>
<keyword evidence="1" id="KW-1133">Transmembrane helix</keyword>
<comment type="caution">
    <text evidence="3">The sequence shown here is derived from an EMBL/GenBank/DDBJ whole genome shotgun (WGS) entry which is preliminary data.</text>
</comment>
<dbReference type="GO" id="GO:0004040">
    <property type="term" value="F:amidase activity"/>
    <property type="evidence" value="ECO:0007669"/>
    <property type="project" value="InterPro"/>
</dbReference>
<keyword evidence="3" id="KW-0378">Hydrolase</keyword>
<dbReference type="InterPro" id="IPR053195">
    <property type="entry name" value="Bax-like"/>
</dbReference>
<evidence type="ECO:0000256" key="1">
    <source>
        <dbReference type="SAM" id="Phobius"/>
    </source>
</evidence>
<keyword evidence="1" id="KW-0472">Membrane</keyword>
<dbReference type="OrthoDB" id="9788155at2"/>
<name>A0A545SPU6_9GAMM</name>
<dbReference type="PANTHER" id="PTHR40572">
    <property type="entry name" value="PROTEIN BAX"/>
    <property type="match status" value="1"/>
</dbReference>
<evidence type="ECO:0000259" key="2">
    <source>
        <dbReference type="SMART" id="SM00047"/>
    </source>
</evidence>
<keyword evidence="4" id="KW-1185">Reference proteome</keyword>
<protein>
    <submittedName>
        <fullName evidence="3">Glycoside hydrolase family 73</fullName>
    </submittedName>
</protein>
<gene>
    <name evidence="3" type="ORF">FKG94_26435</name>
</gene>
<keyword evidence="1" id="KW-0812">Transmembrane</keyword>